<evidence type="ECO:0000313" key="2">
    <source>
        <dbReference type="EMBL" id="CEM12053.1"/>
    </source>
</evidence>
<reference evidence="2" key="1">
    <citation type="submission" date="2014-11" db="EMBL/GenBank/DDBJ databases">
        <authorList>
            <person name="Otto D Thomas"/>
            <person name="Naeem Raeece"/>
        </authorList>
    </citation>
    <scope>NUCLEOTIDE SEQUENCE</scope>
</reference>
<dbReference type="SUPFAM" id="SSF54001">
    <property type="entry name" value="Cysteine proteinases"/>
    <property type="match status" value="1"/>
</dbReference>
<gene>
    <name evidence="2" type="ORF">Cvel_16748</name>
</gene>
<dbReference type="InterPro" id="IPR038765">
    <property type="entry name" value="Papain-like_cys_pep_sf"/>
</dbReference>
<name>A0A0G4FG60_9ALVE</name>
<protein>
    <recommendedName>
        <fullName evidence="3">Peptidase C1A papain C-terminal domain-containing protein</fullName>
    </recommendedName>
</protein>
<dbReference type="AlphaFoldDB" id="A0A0G4FG60"/>
<evidence type="ECO:0000256" key="1">
    <source>
        <dbReference type="SAM" id="SignalP"/>
    </source>
</evidence>
<feature type="signal peptide" evidence="1">
    <location>
        <begin position="1"/>
        <end position="23"/>
    </location>
</feature>
<evidence type="ECO:0008006" key="3">
    <source>
        <dbReference type="Google" id="ProtNLM"/>
    </source>
</evidence>
<keyword evidence="1" id="KW-0732">Signal</keyword>
<organism evidence="2">
    <name type="scientific">Chromera velia CCMP2878</name>
    <dbReference type="NCBI Taxonomy" id="1169474"/>
    <lineage>
        <taxon>Eukaryota</taxon>
        <taxon>Sar</taxon>
        <taxon>Alveolata</taxon>
        <taxon>Colpodellida</taxon>
        <taxon>Chromeraceae</taxon>
        <taxon>Chromera</taxon>
    </lineage>
</organism>
<accession>A0A0G4FG60</accession>
<proteinExistence type="predicted"/>
<dbReference type="EMBL" id="CDMZ01000335">
    <property type="protein sequence ID" value="CEM12053.1"/>
    <property type="molecule type" value="Genomic_DNA"/>
</dbReference>
<dbReference type="VEuPathDB" id="CryptoDB:Cvel_16748"/>
<feature type="chain" id="PRO_5005188561" description="Peptidase C1A papain C-terminal domain-containing protein" evidence="1">
    <location>
        <begin position="24"/>
        <end position="221"/>
    </location>
</feature>
<sequence>MAETMVLVLWVLLAATLIRLITARSGNVKGVTVGPHTVENQGCSPMCWAHAISKVLRFAMLRIVSQEGGVPSFAAIRDAIIADYGPKPPNVPFDDILHAVVPPYRFRFQKISGKRILEAVRQGRAVLTRFDLVSLDGSKKKYPNGSANDEWSRFSSKAGTRVMQREDVQIPELNGPLQGHAVVLVAAAPGSVTFLNFWGSQWGDRGHFHVADFEVLRNMQF</sequence>